<feature type="compositionally biased region" description="Basic and acidic residues" evidence="1">
    <location>
        <begin position="52"/>
        <end position="64"/>
    </location>
</feature>
<evidence type="ECO:0000256" key="1">
    <source>
        <dbReference type="SAM" id="MobiDB-lite"/>
    </source>
</evidence>
<feature type="compositionally biased region" description="Basic and acidic residues" evidence="1">
    <location>
        <begin position="457"/>
        <end position="478"/>
    </location>
</feature>
<proteinExistence type="predicted"/>
<protein>
    <submittedName>
        <fullName evidence="2">Uncharacterized protein</fullName>
    </submittedName>
</protein>
<feature type="compositionally biased region" description="Basic and acidic residues" evidence="1">
    <location>
        <begin position="109"/>
        <end position="126"/>
    </location>
</feature>
<feature type="compositionally biased region" description="Polar residues" evidence="1">
    <location>
        <begin position="438"/>
        <end position="450"/>
    </location>
</feature>
<dbReference type="EMBL" id="ML991777">
    <property type="protein sequence ID" value="KAF2238018.1"/>
    <property type="molecule type" value="Genomic_DNA"/>
</dbReference>
<feature type="compositionally biased region" description="Low complexity" evidence="1">
    <location>
        <begin position="240"/>
        <end position="252"/>
    </location>
</feature>
<dbReference type="AlphaFoldDB" id="A0A6A6HJN0"/>
<dbReference type="Proteomes" id="UP000800092">
    <property type="component" value="Unassembled WGS sequence"/>
</dbReference>
<keyword evidence="3" id="KW-1185">Reference proteome</keyword>
<sequence>MPSSAPPRRFQPQPVETTSKSSRKAAPESTENTNKKPRKFAPEPLESSIFSSKDHTAEHGEIKKPPRRFVPEPVESTTSSRRGNDHAASSGHTKKKFSPQLVETSSGGNRKDGGSKYKDGSDEEGSRTTSTSRPRKFSPQLMETSKRSRKSGDEVPAVLQSDRTDVVSGSVDQETSKSRARAPPVAPQNTVAEDPPSLQHLDLGNRSQIRSSSHSSHRQHSFRVPELDPIESSGSEEDSNPPSLSTSPSTNSDHMLSSNPSNEAYRDATRMRESVDDRFSGYLLQLAARAAETQLREQAMAAFPNSDFHEPVDHYVDKDDEESDQGLDDRVATWEAHDEYIDRRETSGKVNWELLEMQRYQEKLELQREKERESERQSTKRPSRGPWWNPVATLKAYNDFQQKDSELKQMRSAASPPMLGGDIRFPRCPSPEPARFDVTQSSEAGRNAVSSPVEHNGPAEDEHGLWGGPNKKDKDKSSPPRSRPRSNDHPRSGGLWGGFCHADGDDKLEVPPARNGLMTPTSEPENPFDRMSMTPAHRQKPSHSNLATSKEAVASLDARLATEQTMDEEFSDSFVTQVYNYLSLGYPALARPYDHELSRISKIDVAELRQDDKMANSRGYILLGEDGEITGKGQGVSEENCARWRALRRYVREWVRQQPRMDKEPLGQWGVGPRRGSWAF</sequence>
<feature type="compositionally biased region" description="Basic and acidic residues" evidence="1">
    <location>
        <begin position="144"/>
        <end position="153"/>
    </location>
</feature>
<organism evidence="2 3">
    <name type="scientific">Viridothelium virens</name>
    <name type="common">Speckled blister lichen</name>
    <name type="synonym">Trypethelium virens</name>
    <dbReference type="NCBI Taxonomy" id="1048519"/>
    <lineage>
        <taxon>Eukaryota</taxon>
        <taxon>Fungi</taxon>
        <taxon>Dikarya</taxon>
        <taxon>Ascomycota</taxon>
        <taxon>Pezizomycotina</taxon>
        <taxon>Dothideomycetes</taxon>
        <taxon>Dothideomycetes incertae sedis</taxon>
        <taxon>Trypetheliales</taxon>
        <taxon>Trypetheliaceae</taxon>
        <taxon>Viridothelium</taxon>
    </lineage>
</organism>
<dbReference type="OrthoDB" id="4716584at2759"/>
<feature type="region of interest" description="Disordered" evidence="1">
    <location>
        <begin position="365"/>
        <end position="548"/>
    </location>
</feature>
<evidence type="ECO:0000313" key="3">
    <source>
        <dbReference type="Proteomes" id="UP000800092"/>
    </source>
</evidence>
<feature type="compositionally biased region" description="Basic and acidic residues" evidence="1">
    <location>
        <begin position="365"/>
        <end position="378"/>
    </location>
</feature>
<reference evidence="2" key="1">
    <citation type="journal article" date="2020" name="Stud. Mycol.">
        <title>101 Dothideomycetes genomes: a test case for predicting lifestyles and emergence of pathogens.</title>
        <authorList>
            <person name="Haridas S."/>
            <person name="Albert R."/>
            <person name="Binder M."/>
            <person name="Bloem J."/>
            <person name="Labutti K."/>
            <person name="Salamov A."/>
            <person name="Andreopoulos B."/>
            <person name="Baker S."/>
            <person name="Barry K."/>
            <person name="Bills G."/>
            <person name="Bluhm B."/>
            <person name="Cannon C."/>
            <person name="Castanera R."/>
            <person name="Culley D."/>
            <person name="Daum C."/>
            <person name="Ezra D."/>
            <person name="Gonzalez J."/>
            <person name="Henrissat B."/>
            <person name="Kuo A."/>
            <person name="Liang C."/>
            <person name="Lipzen A."/>
            <person name="Lutzoni F."/>
            <person name="Magnuson J."/>
            <person name="Mondo S."/>
            <person name="Nolan M."/>
            <person name="Ohm R."/>
            <person name="Pangilinan J."/>
            <person name="Park H.-J."/>
            <person name="Ramirez L."/>
            <person name="Alfaro M."/>
            <person name="Sun H."/>
            <person name="Tritt A."/>
            <person name="Yoshinaga Y."/>
            <person name="Zwiers L.-H."/>
            <person name="Turgeon B."/>
            <person name="Goodwin S."/>
            <person name="Spatafora J."/>
            <person name="Crous P."/>
            <person name="Grigoriev I."/>
        </authorList>
    </citation>
    <scope>NUCLEOTIDE SEQUENCE</scope>
    <source>
        <strain evidence="2">Tuck. ex Michener</strain>
    </source>
</reference>
<feature type="region of interest" description="Disordered" evidence="1">
    <location>
        <begin position="1"/>
        <end position="272"/>
    </location>
</feature>
<name>A0A6A6HJN0_VIRVR</name>
<gene>
    <name evidence="2" type="ORF">EV356DRAFT_333553</name>
</gene>
<feature type="compositionally biased region" description="Polar residues" evidence="1">
    <location>
        <begin position="253"/>
        <end position="262"/>
    </location>
</feature>
<evidence type="ECO:0000313" key="2">
    <source>
        <dbReference type="EMBL" id="KAF2238018.1"/>
    </source>
</evidence>
<accession>A0A6A6HJN0</accession>